<feature type="transmembrane region" description="Helical" evidence="12">
    <location>
        <begin position="20"/>
        <end position="40"/>
    </location>
</feature>
<comment type="function">
    <text evidence="12">Channel that opens in response to stretch forces in the membrane lipid bilayer. May participate in the regulation of osmotic pressure changes within the cell.</text>
</comment>
<dbReference type="GO" id="GO:0008381">
    <property type="term" value="F:mechanosensitive monoatomic ion channel activity"/>
    <property type="evidence" value="ECO:0007669"/>
    <property type="project" value="UniProtKB-UniRule"/>
</dbReference>
<dbReference type="InterPro" id="IPR001185">
    <property type="entry name" value="MS_channel"/>
</dbReference>
<keyword evidence="4 12" id="KW-0813">Transport</keyword>
<dbReference type="PANTHER" id="PTHR30266:SF2">
    <property type="entry name" value="LARGE-CONDUCTANCE MECHANOSENSITIVE CHANNEL"/>
    <property type="match status" value="1"/>
</dbReference>
<keyword evidence="5 12" id="KW-1003">Cell membrane</keyword>
<evidence type="ECO:0000256" key="6">
    <source>
        <dbReference type="ARBA" id="ARBA00022519"/>
    </source>
</evidence>
<evidence type="ECO:0000256" key="9">
    <source>
        <dbReference type="ARBA" id="ARBA00023065"/>
    </source>
</evidence>
<accession>A0A926F215</accession>
<comment type="caution">
    <text evidence="13">The sequence shown here is derived from an EMBL/GenBank/DDBJ whole genome shotgun (WGS) entry which is preliminary data.</text>
</comment>
<dbReference type="InterPro" id="IPR037673">
    <property type="entry name" value="MSC/AndL"/>
</dbReference>
<name>A0A926F215_9BACT</name>
<keyword evidence="9 12" id="KW-0406">Ion transport</keyword>
<dbReference type="RefSeq" id="WP_262433153.1">
    <property type="nucleotide sequence ID" value="NZ_JACRTF010000001.1"/>
</dbReference>
<dbReference type="GO" id="GO:0005886">
    <property type="term" value="C:plasma membrane"/>
    <property type="evidence" value="ECO:0007669"/>
    <property type="project" value="UniProtKB-SubCell"/>
</dbReference>
<keyword evidence="6" id="KW-0997">Cell inner membrane</keyword>
<dbReference type="PANTHER" id="PTHR30266">
    <property type="entry name" value="MECHANOSENSITIVE CHANNEL MSCL"/>
    <property type="match status" value="1"/>
</dbReference>
<dbReference type="EMBL" id="JACRTF010000001">
    <property type="protein sequence ID" value="MBC8591936.1"/>
    <property type="molecule type" value="Genomic_DNA"/>
</dbReference>
<dbReference type="InterPro" id="IPR019823">
    <property type="entry name" value="Mechanosensitive_channel_CS"/>
</dbReference>
<comment type="subcellular location">
    <subcellularLocation>
        <location evidence="1 12">Cell membrane</location>
        <topology evidence="1 12">Multi-pass membrane protein</topology>
    </subcellularLocation>
</comment>
<evidence type="ECO:0000256" key="11">
    <source>
        <dbReference type="ARBA" id="ARBA00023303"/>
    </source>
</evidence>
<keyword evidence="11 12" id="KW-0407">Ion channel</keyword>
<evidence type="ECO:0000256" key="3">
    <source>
        <dbReference type="ARBA" id="ARBA00011255"/>
    </source>
</evidence>
<evidence type="ECO:0000313" key="13">
    <source>
        <dbReference type="EMBL" id="MBC8591936.1"/>
    </source>
</evidence>
<evidence type="ECO:0000256" key="8">
    <source>
        <dbReference type="ARBA" id="ARBA00022989"/>
    </source>
</evidence>
<feature type="transmembrane region" description="Helical" evidence="12">
    <location>
        <begin position="85"/>
        <end position="106"/>
    </location>
</feature>
<comment type="subunit">
    <text evidence="3 12">Homopentamer.</text>
</comment>
<comment type="similarity">
    <text evidence="2 12">Belongs to the MscL family.</text>
</comment>
<dbReference type="Pfam" id="PF01741">
    <property type="entry name" value="MscL"/>
    <property type="match status" value="1"/>
</dbReference>
<dbReference type="PROSITE" id="PS01327">
    <property type="entry name" value="MSCL"/>
    <property type="match status" value="1"/>
</dbReference>
<dbReference type="PRINTS" id="PR01264">
    <property type="entry name" value="MECHCHANNEL"/>
</dbReference>
<proteinExistence type="inferred from homology"/>
<dbReference type="NCBIfam" id="NF001843">
    <property type="entry name" value="PRK00567.1-4"/>
    <property type="match status" value="1"/>
</dbReference>
<evidence type="ECO:0000256" key="4">
    <source>
        <dbReference type="ARBA" id="ARBA00022448"/>
    </source>
</evidence>
<dbReference type="FunFam" id="1.10.1200.120:FF:000001">
    <property type="entry name" value="Large-conductance mechanosensitive channel"/>
    <property type="match status" value="1"/>
</dbReference>
<dbReference type="AlphaFoldDB" id="A0A926F215"/>
<protein>
    <recommendedName>
        <fullName evidence="12">Large-conductance mechanosensitive channel</fullName>
    </recommendedName>
</protein>
<evidence type="ECO:0000256" key="5">
    <source>
        <dbReference type="ARBA" id="ARBA00022475"/>
    </source>
</evidence>
<evidence type="ECO:0000256" key="1">
    <source>
        <dbReference type="ARBA" id="ARBA00004651"/>
    </source>
</evidence>
<keyword evidence="14" id="KW-1185">Reference proteome</keyword>
<dbReference type="SUPFAM" id="SSF81330">
    <property type="entry name" value="Gated mechanosensitive channel"/>
    <property type="match status" value="1"/>
</dbReference>
<dbReference type="NCBIfam" id="TIGR00220">
    <property type="entry name" value="mscL"/>
    <property type="match status" value="1"/>
</dbReference>
<evidence type="ECO:0000313" key="14">
    <source>
        <dbReference type="Proteomes" id="UP000651085"/>
    </source>
</evidence>
<keyword evidence="10 12" id="KW-0472">Membrane</keyword>
<evidence type="ECO:0000256" key="7">
    <source>
        <dbReference type="ARBA" id="ARBA00022692"/>
    </source>
</evidence>
<reference evidence="13" key="1">
    <citation type="submission" date="2020-08" db="EMBL/GenBank/DDBJ databases">
        <title>Genome public.</title>
        <authorList>
            <person name="Liu C."/>
            <person name="Sun Q."/>
        </authorList>
    </citation>
    <scope>NUCLEOTIDE SEQUENCE</scope>
    <source>
        <strain evidence="13">N12</strain>
    </source>
</reference>
<keyword evidence="8 12" id="KW-1133">Transmembrane helix</keyword>
<organism evidence="13 14">
    <name type="scientific">Jilunia laotingensis</name>
    <dbReference type="NCBI Taxonomy" id="2763675"/>
    <lineage>
        <taxon>Bacteria</taxon>
        <taxon>Pseudomonadati</taxon>
        <taxon>Bacteroidota</taxon>
        <taxon>Bacteroidia</taxon>
        <taxon>Bacteroidales</taxon>
        <taxon>Bacteroidaceae</taxon>
        <taxon>Jilunia</taxon>
    </lineage>
</organism>
<dbReference type="HAMAP" id="MF_00115">
    <property type="entry name" value="MscL"/>
    <property type="match status" value="1"/>
</dbReference>
<dbReference type="Proteomes" id="UP000651085">
    <property type="component" value="Unassembled WGS sequence"/>
</dbReference>
<evidence type="ECO:0000256" key="10">
    <source>
        <dbReference type="ARBA" id="ARBA00023136"/>
    </source>
</evidence>
<sequence length="144" mass="15676">MGKSTFLQDFKAFAMRGNLIDMAVGVVIGGAFGKIVSSVVSDLIMPPLGLLIGGVNFSDLKWVMKPAEVVDGKEIAAVSLNYGNFLQVTFDFLIIAFSIFVFLRLIMKLTKKKEEAAPAAPPAPTKEEVLLTEIRDLLKEQNAK</sequence>
<dbReference type="InterPro" id="IPR036019">
    <property type="entry name" value="MscL_channel"/>
</dbReference>
<evidence type="ECO:0000256" key="12">
    <source>
        <dbReference type="HAMAP-Rule" id="MF_00115"/>
    </source>
</evidence>
<gene>
    <name evidence="12 13" type="primary">mscL</name>
    <name evidence="13" type="ORF">H8744_01500</name>
</gene>
<evidence type="ECO:0000256" key="2">
    <source>
        <dbReference type="ARBA" id="ARBA00007254"/>
    </source>
</evidence>
<keyword evidence="7 12" id="KW-0812">Transmembrane</keyword>
<dbReference type="Gene3D" id="1.10.1200.120">
    <property type="entry name" value="Large-conductance mechanosensitive channel, MscL, domain 1"/>
    <property type="match status" value="1"/>
</dbReference>